<dbReference type="EMBL" id="JAPFQI010000021">
    <property type="protein sequence ID" value="MCW8087787.1"/>
    <property type="molecule type" value="Genomic_DNA"/>
</dbReference>
<dbReference type="InterPro" id="IPR005467">
    <property type="entry name" value="His_kinase_dom"/>
</dbReference>
<dbReference type="SUPFAM" id="SSF55874">
    <property type="entry name" value="ATPase domain of HSP90 chaperone/DNA topoisomerase II/histidine kinase"/>
    <property type="match status" value="1"/>
</dbReference>
<evidence type="ECO:0000259" key="11">
    <source>
        <dbReference type="PROSITE" id="PS50112"/>
    </source>
</evidence>
<comment type="caution">
    <text evidence="13">The sequence shown here is derived from an EMBL/GenBank/DDBJ whole genome shotgun (WGS) entry which is preliminary data.</text>
</comment>
<feature type="domain" description="Response regulatory" evidence="10">
    <location>
        <begin position="966"/>
        <end position="1079"/>
    </location>
</feature>
<proteinExistence type="predicted"/>
<evidence type="ECO:0000256" key="5">
    <source>
        <dbReference type="ARBA" id="ARBA00022777"/>
    </source>
</evidence>
<dbReference type="InterPro" id="IPR013655">
    <property type="entry name" value="PAS_fold_3"/>
</dbReference>
<dbReference type="Gene3D" id="1.10.287.130">
    <property type="match status" value="1"/>
</dbReference>
<keyword evidence="3 6" id="KW-0597">Phosphoprotein</keyword>
<dbReference type="InterPro" id="IPR000700">
    <property type="entry name" value="PAS-assoc_C"/>
</dbReference>
<dbReference type="PROSITE" id="PS50112">
    <property type="entry name" value="PAS"/>
    <property type="match status" value="2"/>
</dbReference>
<feature type="modified residue" description="4-aspartylphosphate" evidence="6">
    <location>
        <position position="1015"/>
    </location>
</feature>
<keyword evidence="4" id="KW-0808">Transferase</keyword>
<evidence type="ECO:0000313" key="13">
    <source>
        <dbReference type="EMBL" id="MCW8087787.1"/>
    </source>
</evidence>
<dbReference type="EC" id="2.7.13.3" evidence="2"/>
<evidence type="ECO:0000256" key="8">
    <source>
        <dbReference type="SAM" id="MobiDB-lite"/>
    </source>
</evidence>
<reference evidence="13 14" key="1">
    <citation type="submission" date="2022-10" db="EMBL/GenBank/DDBJ databases">
        <title>Roseococcus glaciei nov., sp. nov., isolated from glacier.</title>
        <authorList>
            <person name="Liu Q."/>
            <person name="Xin Y.-H."/>
        </authorList>
    </citation>
    <scope>NUCLEOTIDE SEQUENCE [LARGE SCALE GENOMIC DNA]</scope>
    <source>
        <strain evidence="13 14">MDT2-1-1</strain>
    </source>
</reference>
<dbReference type="PROSITE" id="PS50109">
    <property type="entry name" value="HIS_KIN"/>
    <property type="match status" value="1"/>
</dbReference>
<evidence type="ECO:0000259" key="10">
    <source>
        <dbReference type="PROSITE" id="PS50110"/>
    </source>
</evidence>
<sequence length="1082" mass="116624">MPLRHGTGKDAKGRKGMRVDDHPETRRGAGALAFLAGEGEMARRMAGLDWSASPLGPPEGWPAAIRTTAALMLGSKLPMFIAWGRELGFLYNDACARLLGAKHPAALGARFHDIWAEIRPDIAPLIDAVLAGEARVHEDLPLLVQRSGSGAERAWFTFSFSPLRDEMGAVLGLFCTVSETTQRVLAERRDALLQALGERLDTLAEPEAVRRAAAEALARELGAGRAFFAEPDGEAVRVMGLWSDGSLPEFEARLPLGSLLAGSGAMRDGAATVEGRTSRLAVPLLRDGRHAALLCVDAPPTRAWTAGEARLAEAVAQRGWAASSRAATEAQAQVSEAHLAAIFAQATVGIAEADSTGRFLRMNDRYCGIVGRPREALLALRMQDITHPGDLGDNLPLFDHAARDGASFEIVKRYLRPDGSTVWVHNNVTALREADGRVATILCITVDLTEQRRAEEALRDSEARLRLGLEAGRMVTWEMDLATRDIRRSANAEAVFGPGGRSEDFYNRMPPEDARAVAEAMRAAVEDGAPFEAEFRYHHPDGRMLWLHNQGRILRDPAGRAVRAHGICRDVTARRRAEEALRALNERLEAEVDARTRERNRIFELSNDLFGILGGDGFLSEVNPAWSRLLGFSRAEILSRPLSASVHPDDVPRIAALLDRLRAGQPVEGFEDRMRRADGGYSTIAWTVVMEEGKFYAVGRDVTREREREEALRQLQKMEAIGQLTGGIAHDFNNLLGAVVGGLDLICRRPEDPAQVRRWAEHGLEAAERGARLTAQLLAFSRSQRIESRPLRLARLVEGMRDLLARTLGPAVAIRLALEEGEAFVLSDPTQMEMALLNLAINARDAMPGGGELLIGTRRVAIAQDAELEPGEYVELSVCDTGGGMTAEVAARAFDPFFTTKGVGEGTGLGLSQVYGIARQAGGTARIESVPGKGTTVRLLLPRSEAAPGGSEADAAHAEARPSGAGILVVDDDPEMRGMLAEQLAALGHAVRVAADGPTGLAALEEGVPDLVMLDFAMPGMNGAEVARRIRASRPDLPILFATGFADTAAIEAAAGPGVPVLRKPFRLAELQMALAEALRRG</sequence>
<keyword evidence="7" id="KW-0175">Coiled coil</keyword>
<dbReference type="PANTHER" id="PTHR43304:SF1">
    <property type="entry name" value="PAC DOMAIN-CONTAINING PROTEIN"/>
    <property type="match status" value="1"/>
</dbReference>
<dbReference type="InterPro" id="IPR003661">
    <property type="entry name" value="HisK_dim/P_dom"/>
</dbReference>
<feature type="coiled-coil region" evidence="7">
    <location>
        <begin position="574"/>
        <end position="601"/>
    </location>
</feature>
<protein>
    <recommendedName>
        <fullName evidence="2">histidine kinase</fullName>
        <ecNumber evidence="2">2.7.13.3</ecNumber>
    </recommendedName>
</protein>
<evidence type="ECO:0000256" key="4">
    <source>
        <dbReference type="ARBA" id="ARBA00022679"/>
    </source>
</evidence>
<dbReference type="SMART" id="SM00387">
    <property type="entry name" value="HATPase_c"/>
    <property type="match status" value="1"/>
</dbReference>
<dbReference type="InterPro" id="IPR036890">
    <property type="entry name" value="HATPase_C_sf"/>
</dbReference>
<dbReference type="InterPro" id="IPR004358">
    <property type="entry name" value="Sig_transdc_His_kin-like_C"/>
</dbReference>
<dbReference type="Pfam" id="PF08448">
    <property type="entry name" value="PAS_4"/>
    <property type="match status" value="2"/>
</dbReference>
<dbReference type="PRINTS" id="PR00344">
    <property type="entry name" value="BCTRLSENSOR"/>
</dbReference>
<dbReference type="Pfam" id="PF00072">
    <property type="entry name" value="Response_reg"/>
    <property type="match status" value="1"/>
</dbReference>
<dbReference type="InterPro" id="IPR052162">
    <property type="entry name" value="Sensor_kinase/Photoreceptor"/>
</dbReference>
<gene>
    <name evidence="13" type="ORF">OF850_19445</name>
</gene>
<dbReference type="PROSITE" id="PS50113">
    <property type="entry name" value="PAC"/>
    <property type="match status" value="2"/>
</dbReference>
<evidence type="ECO:0000256" key="7">
    <source>
        <dbReference type="SAM" id="Coils"/>
    </source>
</evidence>
<dbReference type="CDD" id="cd00130">
    <property type="entry name" value="PAS"/>
    <property type="match status" value="3"/>
</dbReference>
<dbReference type="SMART" id="SM00388">
    <property type="entry name" value="HisKA"/>
    <property type="match status" value="1"/>
</dbReference>
<organism evidence="13 14">
    <name type="scientific">Sabulicella glaciei</name>
    <dbReference type="NCBI Taxonomy" id="2984948"/>
    <lineage>
        <taxon>Bacteria</taxon>
        <taxon>Pseudomonadati</taxon>
        <taxon>Pseudomonadota</taxon>
        <taxon>Alphaproteobacteria</taxon>
        <taxon>Acetobacterales</taxon>
        <taxon>Acetobacteraceae</taxon>
        <taxon>Sabulicella</taxon>
    </lineage>
</organism>
<dbReference type="Gene3D" id="3.30.450.20">
    <property type="entry name" value="PAS domain"/>
    <property type="match status" value="4"/>
</dbReference>
<comment type="catalytic activity">
    <reaction evidence="1">
        <text>ATP + protein L-histidine = ADP + protein N-phospho-L-histidine.</text>
        <dbReference type="EC" id="2.7.13.3"/>
    </reaction>
</comment>
<dbReference type="InterPro" id="IPR013656">
    <property type="entry name" value="PAS_4"/>
</dbReference>
<dbReference type="InterPro" id="IPR036097">
    <property type="entry name" value="HisK_dim/P_sf"/>
</dbReference>
<evidence type="ECO:0000259" key="12">
    <source>
        <dbReference type="PROSITE" id="PS50113"/>
    </source>
</evidence>
<dbReference type="InterPro" id="IPR035965">
    <property type="entry name" value="PAS-like_dom_sf"/>
</dbReference>
<feature type="domain" description="PAS" evidence="11">
    <location>
        <begin position="335"/>
        <end position="405"/>
    </location>
</feature>
<keyword evidence="14" id="KW-1185">Reference proteome</keyword>
<dbReference type="SMART" id="SM00091">
    <property type="entry name" value="PAS"/>
    <property type="match status" value="2"/>
</dbReference>
<dbReference type="PROSITE" id="PS50110">
    <property type="entry name" value="RESPONSE_REGULATORY"/>
    <property type="match status" value="1"/>
</dbReference>
<dbReference type="InterPro" id="IPR001610">
    <property type="entry name" value="PAC"/>
</dbReference>
<dbReference type="InterPro" id="IPR003594">
    <property type="entry name" value="HATPase_dom"/>
</dbReference>
<evidence type="ECO:0000256" key="3">
    <source>
        <dbReference type="ARBA" id="ARBA00022553"/>
    </source>
</evidence>
<feature type="domain" description="Histidine kinase" evidence="9">
    <location>
        <begin position="727"/>
        <end position="945"/>
    </location>
</feature>
<dbReference type="SUPFAM" id="SSF55781">
    <property type="entry name" value="GAF domain-like"/>
    <property type="match status" value="1"/>
</dbReference>
<evidence type="ECO:0000256" key="1">
    <source>
        <dbReference type="ARBA" id="ARBA00000085"/>
    </source>
</evidence>
<dbReference type="InterPro" id="IPR001789">
    <property type="entry name" value="Sig_transdc_resp-reg_receiver"/>
</dbReference>
<feature type="region of interest" description="Disordered" evidence="8">
    <location>
        <begin position="1"/>
        <end position="24"/>
    </location>
</feature>
<dbReference type="Gene3D" id="3.40.50.2300">
    <property type="match status" value="1"/>
</dbReference>
<dbReference type="PANTHER" id="PTHR43304">
    <property type="entry name" value="PHYTOCHROME-LIKE PROTEIN CPH1"/>
    <property type="match status" value="1"/>
</dbReference>
<dbReference type="SUPFAM" id="SSF47384">
    <property type="entry name" value="Homodimeric domain of signal transducing histidine kinase"/>
    <property type="match status" value="1"/>
</dbReference>
<evidence type="ECO:0000256" key="2">
    <source>
        <dbReference type="ARBA" id="ARBA00012438"/>
    </source>
</evidence>
<feature type="domain" description="PAC" evidence="12">
    <location>
        <begin position="531"/>
        <end position="583"/>
    </location>
</feature>
<dbReference type="SUPFAM" id="SSF52172">
    <property type="entry name" value="CheY-like"/>
    <property type="match status" value="1"/>
</dbReference>
<dbReference type="SMART" id="SM00086">
    <property type="entry name" value="PAC"/>
    <property type="match status" value="3"/>
</dbReference>
<evidence type="ECO:0000313" key="14">
    <source>
        <dbReference type="Proteomes" id="UP001526430"/>
    </source>
</evidence>
<dbReference type="Gene3D" id="3.30.565.10">
    <property type="entry name" value="Histidine kinase-like ATPase, C-terminal domain"/>
    <property type="match status" value="1"/>
</dbReference>
<dbReference type="SMART" id="SM00448">
    <property type="entry name" value="REC"/>
    <property type="match status" value="1"/>
</dbReference>
<accession>A0ABT3P036</accession>
<dbReference type="InterPro" id="IPR011006">
    <property type="entry name" value="CheY-like_superfamily"/>
</dbReference>
<feature type="compositionally biased region" description="Basic and acidic residues" evidence="8">
    <location>
        <begin position="7"/>
        <end position="24"/>
    </location>
</feature>
<keyword evidence="5" id="KW-0418">Kinase</keyword>
<evidence type="ECO:0000259" key="9">
    <source>
        <dbReference type="PROSITE" id="PS50109"/>
    </source>
</evidence>
<dbReference type="CDD" id="cd00082">
    <property type="entry name" value="HisKA"/>
    <property type="match status" value="1"/>
</dbReference>
<dbReference type="SUPFAM" id="SSF55785">
    <property type="entry name" value="PYP-like sensor domain (PAS domain)"/>
    <property type="match status" value="4"/>
</dbReference>
<feature type="domain" description="PAS" evidence="11">
    <location>
        <begin position="595"/>
        <end position="665"/>
    </location>
</feature>
<dbReference type="InterPro" id="IPR000014">
    <property type="entry name" value="PAS"/>
</dbReference>
<dbReference type="Proteomes" id="UP001526430">
    <property type="component" value="Unassembled WGS sequence"/>
</dbReference>
<dbReference type="NCBIfam" id="TIGR00229">
    <property type="entry name" value="sensory_box"/>
    <property type="match status" value="3"/>
</dbReference>
<feature type="domain" description="PAC" evidence="12">
    <location>
        <begin position="408"/>
        <end position="460"/>
    </location>
</feature>
<evidence type="ECO:0000256" key="6">
    <source>
        <dbReference type="PROSITE-ProRule" id="PRU00169"/>
    </source>
</evidence>
<name>A0ABT3P036_9PROT</name>
<dbReference type="RefSeq" id="WP_301591992.1">
    <property type="nucleotide sequence ID" value="NZ_JAPFQI010000021.1"/>
</dbReference>
<dbReference type="Pfam" id="PF02518">
    <property type="entry name" value="HATPase_c"/>
    <property type="match status" value="1"/>
</dbReference>
<dbReference type="Pfam" id="PF08447">
    <property type="entry name" value="PAS_3"/>
    <property type="match status" value="2"/>
</dbReference>